<sequence>MEENITIAYNLSCINNHEYFFENAPKSVFCDECECCIDFSYLPTGFKIRNKADFSATYERRFISSLKFKKYIEGLNFNVDFLPLNEDNSLFLMKPLEILEFSAWQKDRFCNKCNQYNDQVVPVPDFFHKTGKIIEEGIFSTSVGFGSGREISPSFILGVKTTQIIEKAIKENKFRGLSINKIQAQKSYFK</sequence>
<keyword evidence="2" id="KW-1185">Reference proteome</keyword>
<accession>A0ABX7QAX1</accession>
<name>A0ABX7QAX1_9FLAO</name>
<protein>
    <submittedName>
        <fullName evidence="1">Uncharacterized protein</fullName>
    </submittedName>
</protein>
<dbReference type="RefSeq" id="WP_207295295.1">
    <property type="nucleotide sequence ID" value="NZ_CP071448.1"/>
</dbReference>
<proteinExistence type="predicted"/>
<evidence type="ECO:0000313" key="1">
    <source>
        <dbReference type="EMBL" id="QSW88087.1"/>
    </source>
</evidence>
<dbReference type="EMBL" id="CP071448">
    <property type="protein sequence ID" value="QSW88087.1"/>
    <property type="molecule type" value="Genomic_DNA"/>
</dbReference>
<gene>
    <name evidence="1" type="ORF">J0383_17680</name>
</gene>
<reference evidence="1 2" key="1">
    <citation type="submission" date="2021-03" db="EMBL/GenBank/DDBJ databases">
        <title>Flavobacterium kribbensis sp. nov, an endophytic bacteria, isolated from soybean.</title>
        <authorList>
            <person name="Lee J."/>
            <person name="Seo J."/>
        </authorList>
    </citation>
    <scope>NUCLEOTIDE SEQUENCE [LARGE SCALE GENOMIC DNA]</scope>
    <source>
        <strain evidence="1 2">BB8</strain>
    </source>
</reference>
<dbReference type="Proteomes" id="UP000663440">
    <property type="component" value="Chromosome"/>
</dbReference>
<evidence type="ECO:0000313" key="2">
    <source>
        <dbReference type="Proteomes" id="UP000663440"/>
    </source>
</evidence>
<organism evidence="1 2">
    <name type="scientific">Flavobacterium endoglycinae</name>
    <dbReference type="NCBI Taxonomy" id="2816357"/>
    <lineage>
        <taxon>Bacteria</taxon>
        <taxon>Pseudomonadati</taxon>
        <taxon>Bacteroidota</taxon>
        <taxon>Flavobacteriia</taxon>
        <taxon>Flavobacteriales</taxon>
        <taxon>Flavobacteriaceae</taxon>
        <taxon>Flavobacterium</taxon>
    </lineage>
</organism>